<reference evidence="3" key="1">
    <citation type="submission" date="2022-11" db="UniProtKB">
        <authorList>
            <consortium name="WormBaseParasite"/>
        </authorList>
    </citation>
    <scope>IDENTIFICATION</scope>
</reference>
<proteinExistence type="predicted"/>
<sequence>MVKDSSDLTDKEEDGIIKEKNTKQIFPDSRFIIQNPFEFPRQQENDEKKAPEVAKFKTSQRLINPNQKNSVTSNKKMNILTN</sequence>
<keyword evidence="2" id="KW-1185">Reference proteome</keyword>
<evidence type="ECO:0000313" key="2">
    <source>
        <dbReference type="Proteomes" id="UP000887578"/>
    </source>
</evidence>
<dbReference type="WBParaSite" id="PDA_v2.g30799.t1">
    <property type="protein sequence ID" value="PDA_v2.g30799.t1"/>
    <property type="gene ID" value="PDA_v2.g30799"/>
</dbReference>
<dbReference type="AlphaFoldDB" id="A0A914QM05"/>
<organism evidence="2 3">
    <name type="scientific">Panagrolaimus davidi</name>
    <dbReference type="NCBI Taxonomy" id="227884"/>
    <lineage>
        <taxon>Eukaryota</taxon>
        <taxon>Metazoa</taxon>
        <taxon>Ecdysozoa</taxon>
        <taxon>Nematoda</taxon>
        <taxon>Chromadorea</taxon>
        <taxon>Rhabditida</taxon>
        <taxon>Tylenchina</taxon>
        <taxon>Panagrolaimomorpha</taxon>
        <taxon>Panagrolaimoidea</taxon>
        <taxon>Panagrolaimidae</taxon>
        <taxon>Panagrolaimus</taxon>
    </lineage>
</organism>
<evidence type="ECO:0000256" key="1">
    <source>
        <dbReference type="SAM" id="MobiDB-lite"/>
    </source>
</evidence>
<feature type="region of interest" description="Disordered" evidence="1">
    <location>
        <begin position="1"/>
        <end position="21"/>
    </location>
</feature>
<accession>A0A914QM05</accession>
<dbReference type="Proteomes" id="UP000887578">
    <property type="component" value="Unplaced"/>
</dbReference>
<evidence type="ECO:0000313" key="3">
    <source>
        <dbReference type="WBParaSite" id="PDA_v2.g30799.t1"/>
    </source>
</evidence>
<name>A0A914QM05_9BILA</name>
<protein>
    <submittedName>
        <fullName evidence="3">Uncharacterized protein</fullName>
    </submittedName>
</protein>